<dbReference type="Pfam" id="PF00149">
    <property type="entry name" value="Metallophos"/>
    <property type="match status" value="1"/>
</dbReference>
<keyword evidence="1" id="KW-0479">Metal-binding</keyword>
<keyword evidence="3" id="KW-1133">Transmembrane helix</keyword>
<dbReference type="RefSeq" id="WP_081269776.1">
    <property type="nucleotide sequence ID" value="NZ_LVHG01000061.1"/>
</dbReference>
<feature type="domain" description="Calcineurin-like phosphoesterase" evidence="4">
    <location>
        <begin position="176"/>
        <end position="356"/>
    </location>
</feature>
<feature type="transmembrane region" description="Helical" evidence="3">
    <location>
        <begin position="84"/>
        <end position="105"/>
    </location>
</feature>
<reference evidence="5 6" key="1">
    <citation type="submission" date="2016-03" db="EMBL/GenBank/DDBJ databases">
        <title>Genome sequence of Variovorax paradoxus KB5.</title>
        <authorList>
            <person name="Jeong H."/>
            <person name="Hong C.E."/>
            <person name="Jo S.H."/>
            <person name="Park J.M."/>
        </authorList>
    </citation>
    <scope>NUCLEOTIDE SEQUENCE [LARGE SCALE GENOMIC DNA]</scope>
    <source>
        <strain evidence="5 6">KB5</strain>
    </source>
</reference>
<proteinExistence type="predicted"/>
<dbReference type="PANTHER" id="PTHR31302:SF31">
    <property type="entry name" value="PHOSPHODIESTERASE YAEI"/>
    <property type="match status" value="1"/>
</dbReference>
<accession>A0AA91I9E0</accession>
<dbReference type="Gene3D" id="3.60.21.10">
    <property type="match status" value="1"/>
</dbReference>
<name>A0AA91I9E0_VARPD</name>
<evidence type="ECO:0000313" key="6">
    <source>
        <dbReference type="Proteomes" id="UP000077852"/>
    </source>
</evidence>
<feature type="transmembrane region" description="Helical" evidence="3">
    <location>
        <begin position="21"/>
        <end position="39"/>
    </location>
</feature>
<dbReference type="InterPro" id="IPR029052">
    <property type="entry name" value="Metallo-depent_PP-like"/>
</dbReference>
<protein>
    <submittedName>
        <fullName evidence="5">Serine/threonine protein phosphatase</fullName>
    </submittedName>
</protein>
<dbReference type="GO" id="GO:0016020">
    <property type="term" value="C:membrane"/>
    <property type="evidence" value="ECO:0007669"/>
    <property type="project" value="GOC"/>
</dbReference>
<dbReference type="GO" id="GO:0009245">
    <property type="term" value="P:lipid A biosynthetic process"/>
    <property type="evidence" value="ECO:0007669"/>
    <property type="project" value="TreeGrafter"/>
</dbReference>
<dbReference type="PANTHER" id="PTHR31302">
    <property type="entry name" value="TRANSMEMBRANE PROTEIN WITH METALLOPHOSPHOESTERASE DOMAIN-RELATED"/>
    <property type="match status" value="1"/>
</dbReference>
<evidence type="ECO:0000256" key="2">
    <source>
        <dbReference type="ARBA" id="ARBA00022801"/>
    </source>
</evidence>
<dbReference type="AlphaFoldDB" id="A0AA91I9E0"/>
<dbReference type="GO" id="GO:0008758">
    <property type="term" value="F:UDP-2,3-diacylglucosamine hydrolase activity"/>
    <property type="evidence" value="ECO:0007669"/>
    <property type="project" value="TreeGrafter"/>
</dbReference>
<feature type="transmembrane region" description="Helical" evidence="3">
    <location>
        <begin position="51"/>
        <end position="72"/>
    </location>
</feature>
<feature type="transmembrane region" description="Helical" evidence="3">
    <location>
        <begin position="132"/>
        <end position="150"/>
    </location>
</feature>
<evidence type="ECO:0000256" key="3">
    <source>
        <dbReference type="SAM" id="Phobius"/>
    </source>
</evidence>
<evidence type="ECO:0000313" key="5">
    <source>
        <dbReference type="EMBL" id="OAK60552.1"/>
    </source>
</evidence>
<keyword evidence="2" id="KW-0378">Hydrolase</keyword>
<evidence type="ECO:0000256" key="1">
    <source>
        <dbReference type="ARBA" id="ARBA00022723"/>
    </source>
</evidence>
<dbReference type="EMBL" id="LVHG01000061">
    <property type="protein sequence ID" value="OAK60552.1"/>
    <property type="molecule type" value="Genomic_DNA"/>
</dbReference>
<dbReference type="Proteomes" id="UP000077852">
    <property type="component" value="Unassembled WGS sequence"/>
</dbReference>
<comment type="caution">
    <text evidence="5">The sequence shown here is derived from an EMBL/GenBank/DDBJ whole genome shotgun (WGS) entry which is preliminary data.</text>
</comment>
<sequence length="415" mass="44853">MRGMRLADGVSRAMPDPIAPMPIRPLSALTALLHVYIALRLLPALAVLTPAWPLALLALVVSAVTIPLPFLSRRIERNASMGEAIKWIGLISMGWFSSMFVLTLVRDAGLLLTWLAGALGGVQVQWNTLRPWTALAVLAVATATSAIGFLNARRTASVKRVDVPIRGLPQALEGFTIAQLSDIHVGPTIRSGYIQRIVEAVNRLGADTIAITGDLVDGSVPELREHIAPLAGLRARHGTFVVTGNHEYYAGAHAWIDELRRLGLKVLLNEHVVLQTRNVRGAQTDEELFESALVLAGVTDFTAGHFDAAHASDPHLALHDAPPLVHTRVLLAHQPRSAPLAAAAGYQLQLSGHTHGGQFFPWNLFVPMQQPFTAGLHRLHDMWVYVSRGTGYWGPPKRFGAPSEITLLTLVPAAA</sequence>
<dbReference type="InterPro" id="IPR004843">
    <property type="entry name" value="Calcineurin-like_PHP"/>
</dbReference>
<dbReference type="CDD" id="cd07385">
    <property type="entry name" value="MPP_YkuE_C"/>
    <property type="match status" value="1"/>
</dbReference>
<keyword evidence="3" id="KW-0812">Transmembrane</keyword>
<keyword evidence="3" id="KW-0472">Membrane</keyword>
<gene>
    <name evidence="5" type="ORF">A3K87_23790</name>
</gene>
<organism evidence="5 6">
    <name type="scientific">Variovorax paradoxus</name>
    <dbReference type="NCBI Taxonomy" id="34073"/>
    <lineage>
        <taxon>Bacteria</taxon>
        <taxon>Pseudomonadati</taxon>
        <taxon>Pseudomonadota</taxon>
        <taxon>Betaproteobacteria</taxon>
        <taxon>Burkholderiales</taxon>
        <taxon>Comamonadaceae</taxon>
        <taxon>Variovorax</taxon>
    </lineage>
</organism>
<dbReference type="GO" id="GO:0046872">
    <property type="term" value="F:metal ion binding"/>
    <property type="evidence" value="ECO:0007669"/>
    <property type="project" value="UniProtKB-KW"/>
</dbReference>
<dbReference type="SUPFAM" id="SSF56300">
    <property type="entry name" value="Metallo-dependent phosphatases"/>
    <property type="match status" value="1"/>
</dbReference>
<evidence type="ECO:0000259" key="4">
    <source>
        <dbReference type="Pfam" id="PF00149"/>
    </source>
</evidence>
<dbReference type="InterPro" id="IPR051158">
    <property type="entry name" value="Metallophosphoesterase_sf"/>
</dbReference>